<evidence type="ECO:0000313" key="4">
    <source>
        <dbReference type="Proteomes" id="UP000321301"/>
    </source>
</evidence>
<protein>
    <submittedName>
        <fullName evidence="3">RND transporter</fullName>
    </submittedName>
</protein>
<keyword evidence="2" id="KW-0564">Palmitate</keyword>
<dbReference type="GO" id="GO:0015562">
    <property type="term" value="F:efflux transmembrane transporter activity"/>
    <property type="evidence" value="ECO:0007669"/>
    <property type="project" value="InterPro"/>
</dbReference>
<dbReference type="RefSeq" id="WP_020892794.1">
    <property type="nucleotide sequence ID" value="NZ_BJYV01000004.1"/>
</dbReference>
<sequence length="492" mass="55671">MLFKNKIKYASLPAHSIILIVIMTLWGCKSGENYVQPNLNLPDAFKSFSSDESDSLSIDTTNIGKVEWKVFFEDTTLLQLIDDGLRNNLYLKQIEKEGEIANESFKQSKANFLPQLTAILEKRDDRYSRNSSTRESVNFYGDTNSPNQWYVTRASNMAALQSSWEIDLWGKFRRLKEANLAQWQQREAYTKAVKTDVVAEIATSYYTLLMLKEQQQVAEYNLRLNDSTLSIVKLQYRAGEVSSLAITQTESQKLISASLVPQIERELEVQKNRLNELLGEYPKESIDVQTGLGDTRLLSEVAVGVPLELIKNRPDVYAAELALVEANAQVGVSQAMRYPSLSLNAQLGYDAINLSNITNPSSLFGVFIGSLTQPIFQNRKLKTRYKISLSERDIAELAFREKVIQAVSDVSNGMVTIQKLEEEYVLAERRLTNARKAVKESYLLFSSGYATYLEVINAQSNALESELYMVDVKMQMLVANIELYRNLGGGWN</sequence>
<evidence type="ECO:0000256" key="2">
    <source>
        <dbReference type="RuleBase" id="RU362097"/>
    </source>
</evidence>
<dbReference type="PANTHER" id="PTHR30203">
    <property type="entry name" value="OUTER MEMBRANE CATION EFFLUX PROTEIN"/>
    <property type="match status" value="1"/>
</dbReference>
<comment type="similarity">
    <text evidence="1 2">Belongs to the outer membrane factor (OMF) (TC 1.B.17) family.</text>
</comment>
<name>A0A512C9R2_9BACT</name>
<accession>A0A512C9R2</accession>
<evidence type="ECO:0000256" key="1">
    <source>
        <dbReference type="ARBA" id="ARBA00007613"/>
    </source>
</evidence>
<dbReference type="SUPFAM" id="SSF56954">
    <property type="entry name" value="Outer membrane efflux proteins (OEP)"/>
    <property type="match status" value="1"/>
</dbReference>
<keyword evidence="2" id="KW-0449">Lipoprotein</keyword>
<dbReference type="AlphaFoldDB" id="A0A512C9R2"/>
<dbReference type="Gene3D" id="1.20.1600.10">
    <property type="entry name" value="Outer membrane efflux proteins (OEP)"/>
    <property type="match status" value="1"/>
</dbReference>
<dbReference type="Gene3D" id="2.20.200.10">
    <property type="entry name" value="Outer membrane efflux proteins (OEP)"/>
    <property type="match status" value="1"/>
</dbReference>
<proteinExistence type="inferred from homology"/>
<dbReference type="InterPro" id="IPR010131">
    <property type="entry name" value="MdtP/NodT-like"/>
</dbReference>
<dbReference type="EMBL" id="BJYV01000004">
    <property type="protein sequence ID" value="GEO20929.1"/>
    <property type="molecule type" value="Genomic_DNA"/>
</dbReference>
<dbReference type="Pfam" id="PF02321">
    <property type="entry name" value="OEP"/>
    <property type="match status" value="2"/>
</dbReference>
<evidence type="ECO:0000313" key="3">
    <source>
        <dbReference type="EMBL" id="GEO20929.1"/>
    </source>
</evidence>
<organism evidence="3 4">
    <name type="scientific">Cyclobacterium qasimii</name>
    <dbReference type="NCBI Taxonomy" id="1350429"/>
    <lineage>
        <taxon>Bacteria</taxon>
        <taxon>Pseudomonadati</taxon>
        <taxon>Bacteroidota</taxon>
        <taxon>Cytophagia</taxon>
        <taxon>Cytophagales</taxon>
        <taxon>Cyclobacteriaceae</taxon>
        <taxon>Cyclobacterium</taxon>
    </lineage>
</organism>
<keyword evidence="2" id="KW-1134">Transmembrane beta strand</keyword>
<keyword evidence="2" id="KW-0812">Transmembrane</keyword>
<dbReference type="GO" id="GO:0005886">
    <property type="term" value="C:plasma membrane"/>
    <property type="evidence" value="ECO:0007669"/>
    <property type="project" value="UniProtKB-SubCell"/>
</dbReference>
<comment type="subcellular location">
    <subcellularLocation>
        <location evidence="2">Cell membrane</location>
        <topology evidence="2">Lipid-anchor</topology>
    </subcellularLocation>
</comment>
<keyword evidence="2" id="KW-0472">Membrane</keyword>
<dbReference type="InterPro" id="IPR003423">
    <property type="entry name" value="OMP_efflux"/>
</dbReference>
<gene>
    <name evidence="3" type="ORF">CQA01_14630</name>
</gene>
<comment type="caution">
    <text evidence="3">The sequence shown here is derived from an EMBL/GenBank/DDBJ whole genome shotgun (WGS) entry which is preliminary data.</text>
</comment>
<reference evidence="3 4" key="1">
    <citation type="submission" date="2019-07" db="EMBL/GenBank/DDBJ databases">
        <title>Whole genome shotgun sequence of Cyclobacterium qasimii NBRC 106168.</title>
        <authorList>
            <person name="Hosoyama A."/>
            <person name="Uohara A."/>
            <person name="Ohji S."/>
            <person name="Ichikawa N."/>
        </authorList>
    </citation>
    <scope>NUCLEOTIDE SEQUENCE [LARGE SCALE GENOMIC DNA]</scope>
    <source>
        <strain evidence="3 4">NBRC 106168</strain>
    </source>
</reference>
<dbReference type="NCBIfam" id="TIGR01845">
    <property type="entry name" value="outer_NodT"/>
    <property type="match status" value="1"/>
</dbReference>
<keyword evidence="4" id="KW-1185">Reference proteome</keyword>
<dbReference type="Proteomes" id="UP000321301">
    <property type="component" value="Unassembled WGS sequence"/>
</dbReference>